<dbReference type="InterPro" id="IPR006577">
    <property type="entry name" value="UAS"/>
</dbReference>
<dbReference type="InterPro" id="IPR001012">
    <property type="entry name" value="UBX_dom"/>
</dbReference>
<sequence length="492" mass="56500">MESLTDHQRAILQEYQVSVDKTTEAACVYADNILKKSRNYSQNIASSIRTLQANNWDVEVRRLCKLLDEAHHVLTHSALSLLSKTRTKTQSHPHPLHRCWATQAQHQQECQTSAFSCGYSCGLSVCFTTTARLLYRPSISAPRRDARSEADRFLRDFESTYGTTHPVFFSEGGYTQALRAARKEFKYMLVVLCSEEHDDNARFCKDVLTDMDLLDFLHHHQVIVWGGNVRYTEAYQVSSTLQATTYPFLAIIALQQTNGTSKMAVLDRIEGPVPASSVIRRFEAVIARAGPLLDRLRMELLQRANERRLRQQQDQAYRDSLAADQRKQELLEEKKKAALKAKQARQELARKRRQYIQYLCQRELKQPNPAAAADADADAKITKISFRLSNGDRVIHQFRGDDTLVSLYEYIEVYSHMDIMGHGNESISPPEDYIHQYRFTMHSTFPRMVYLPDPSKKISDEKGLWPSATLIVDTNENNQEQQEEEEDSDQEA</sequence>
<feature type="region of interest" description="Disordered" evidence="3">
    <location>
        <begin position="468"/>
        <end position="492"/>
    </location>
</feature>
<dbReference type="InterPro" id="IPR029071">
    <property type="entry name" value="Ubiquitin-like_domsf"/>
</dbReference>
<dbReference type="GO" id="GO:0043130">
    <property type="term" value="F:ubiquitin binding"/>
    <property type="evidence" value="ECO:0007669"/>
    <property type="project" value="TreeGrafter"/>
</dbReference>
<dbReference type="STRING" id="35722.A0A0B7NNU6"/>
<dbReference type="GO" id="GO:0005783">
    <property type="term" value="C:endoplasmic reticulum"/>
    <property type="evidence" value="ECO:0007669"/>
    <property type="project" value="TreeGrafter"/>
</dbReference>
<keyword evidence="1 2" id="KW-0175">Coiled coil</keyword>
<dbReference type="PANTHER" id="PTHR23322">
    <property type="entry name" value="FAS-ASSOCIATED PROTEIN"/>
    <property type="match status" value="1"/>
</dbReference>
<keyword evidence="6" id="KW-1185">Reference proteome</keyword>
<dbReference type="InterPro" id="IPR036249">
    <property type="entry name" value="Thioredoxin-like_sf"/>
</dbReference>
<evidence type="ECO:0000256" key="3">
    <source>
        <dbReference type="SAM" id="MobiDB-lite"/>
    </source>
</evidence>
<evidence type="ECO:0000259" key="4">
    <source>
        <dbReference type="PROSITE" id="PS50033"/>
    </source>
</evidence>
<feature type="coiled-coil region" evidence="2">
    <location>
        <begin position="327"/>
        <end position="361"/>
    </location>
</feature>
<dbReference type="InterPro" id="IPR050730">
    <property type="entry name" value="UBX_domain-protein"/>
</dbReference>
<dbReference type="SUPFAM" id="SSF54236">
    <property type="entry name" value="Ubiquitin-like"/>
    <property type="match status" value="1"/>
</dbReference>
<gene>
    <name evidence="5" type="primary">PARPA_11499.1 scaffold 44147</name>
</gene>
<dbReference type="CDD" id="cd01767">
    <property type="entry name" value="UBX"/>
    <property type="match status" value="1"/>
</dbReference>
<dbReference type="Gene3D" id="3.40.30.10">
    <property type="entry name" value="Glutaredoxin"/>
    <property type="match status" value="1"/>
</dbReference>
<dbReference type="Proteomes" id="UP000054107">
    <property type="component" value="Unassembled WGS sequence"/>
</dbReference>
<protein>
    <recommendedName>
        <fullName evidence="4">UBX domain-containing protein</fullName>
    </recommendedName>
</protein>
<dbReference type="EMBL" id="LN733620">
    <property type="protein sequence ID" value="CEP17205.1"/>
    <property type="molecule type" value="Genomic_DNA"/>
</dbReference>
<feature type="compositionally biased region" description="Acidic residues" evidence="3">
    <location>
        <begin position="481"/>
        <end position="492"/>
    </location>
</feature>
<dbReference type="AlphaFoldDB" id="A0A0B7NNU6"/>
<evidence type="ECO:0000256" key="2">
    <source>
        <dbReference type="SAM" id="Coils"/>
    </source>
</evidence>
<dbReference type="Gene3D" id="3.10.20.90">
    <property type="entry name" value="Phosphatidylinositol 3-kinase Catalytic Subunit, Chain A, domain 1"/>
    <property type="match status" value="1"/>
</dbReference>
<dbReference type="PANTHER" id="PTHR23322:SF1">
    <property type="entry name" value="FAS-ASSOCIATED FACTOR 2"/>
    <property type="match status" value="1"/>
</dbReference>
<dbReference type="SMART" id="SM00594">
    <property type="entry name" value="UAS"/>
    <property type="match status" value="1"/>
</dbReference>
<dbReference type="OrthoDB" id="1026733at2759"/>
<dbReference type="SUPFAM" id="SSF52833">
    <property type="entry name" value="Thioredoxin-like"/>
    <property type="match status" value="1"/>
</dbReference>
<proteinExistence type="predicted"/>
<dbReference type="PROSITE" id="PS50033">
    <property type="entry name" value="UBX"/>
    <property type="match status" value="1"/>
</dbReference>
<dbReference type="GO" id="GO:0036503">
    <property type="term" value="P:ERAD pathway"/>
    <property type="evidence" value="ECO:0007669"/>
    <property type="project" value="TreeGrafter"/>
</dbReference>
<evidence type="ECO:0000313" key="5">
    <source>
        <dbReference type="EMBL" id="CEP17205.1"/>
    </source>
</evidence>
<dbReference type="Pfam" id="PF00789">
    <property type="entry name" value="UBX"/>
    <property type="match status" value="1"/>
</dbReference>
<dbReference type="SMART" id="SM00166">
    <property type="entry name" value="UBX"/>
    <property type="match status" value="1"/>
</dbReference>
<name>A0A0B7NNU6_9FUNG</name>
<reference evidence="5 6" key="1">
    <citation type="submission" date="2014-09" db="EMBL/GenBank/DDBJ databases">
        <authorList>
            <person name="Ellenberger Sabrina"/>
        </authorList>
    </citation>
    <scope>NUCLEOTIDE SEQUENCE [LARGE SCALE GENOMIC DNA]</scope>
    <source>
        <strain evidence="5 6">CBS 412.66</strain>
    </source>
</reference>
<feature type="domain" description="UBX" evidence="4">
    <location>
        <begin position="377"/>
        <end position="472"/>
    </location>
</feature>
<evidence type="ECO:0000256" key="1">
    <source>
        <dbReference type="ARBA" id="ARBA00023054"/>
    </source>
</evidence>
<evidence type="ECO:0000313" key="6">
    <source>
        <dbReference type="Proteomes" id="UP000054107"/>
    </source>
</evidence>
<accession>A0A0B7NNU6</accession>
<organism evidence="5 6">
    <name type="scientific">Parasitella parasitica</name>
    <dbReference type="NCBI Taxonomy" id="35722"/>
    <lineage>
        <taxon>Eukaryota</taxon>
        <taxon>Fungi</taxon>
        <taxon>Fungi incertae sedis</taxon>
        <taxon>Mucoromycota</taxon>
        <taxon>Mucoromycotina</taxon>
        <taxon>Mucoromycetes</taxon>
        <taxon>Mucorales</taxon>
        <taxon>Mucorineae</taxon>
        <taxon>Mucoraceae</taxon>
        <taxon>Parasitella</taxon>
    </lineage>
</organism>